<keyword evidence="3" id="KW-1185">Reference proteome</keyword>
<protein>
    <recommendedName>
        <fullName evidence="4">Zn(2)-C6 fungal-type domain-containing protein</fullName>
    </recommendedName>
</protein>
<evidence type="ECO:0000313" key="3">
    <source>
        <dbReference type="Proteomes" id="UP001215280"/>
    </source>
</evidence>
<organism evidence="2 3">
    <name type="scientific">Mycena maculata</name>
    <dbReference type="NCBI Taxonomy" id="230809"/>
    <lineage>
        <taxon>Eukaryota</taxon>
        <taxon>Fungi</taxon>
        <taxon>Dikarya</taxon>
        <taxon>Basidiomycota</taxon>
        <taxon>Agaricomycotina</taxon>
        <taxon>Agaricomycetes</taxon>
        <taxon>Agaricomycetidae</taxon>
        <taxon>Agaricales</taxon>
        <taxon>Marasmiineae</taxon>
        <taxon>Mycenaceae</taxon>
        <taxon>Mycena</taxon>
    </lineage>
</organism>
<sequence length="230" mass="25419">MSDHNPVDPTLAFQMPCVTTEESPETPCKRCLQKGLRCEYNPVHQPPSDPGRPGTAASPPRPQAPAHDPPNTWSQPPTSNPGHHRPPRPSGPHAHLHGVPGAQPFPSGQYRPHSSQSQFYHTAALPTVYSYPNGNPQMANVPLAPYSTTRGPQQQPVFPGYDATQSQYFTDSGYYSAAPMYDQNVHVGAYNHLQALYLSSRWPVRLRETTNSRTLKGVIWLYTTILDICS</sequence>
<dbReference type="AlphaFoldDB" id="A0AAD7HPU6"/>
<evidence type="ECO:0000313" key="2">
    <source>
        <dbReference type="EMBL" id="KAJ7725423.1"/>
    </source>
</evidence>
<name>A0AAD7HPU6_9AGAR</name>
<accession>A0AAD7HPU6</accession>
<evidence type="ECO:0000256" key="1">
    <source>
        <dbReference type="SAM" id="MobiDB-lite"/>
    </source>
</evidence>
<comment type="caution">
    <text evidence="2">The sequence shown here is derived from an EMBL/GenBank/DDBJ whole genome shotgun (WGS) entry which is preliminary data.</text>
</comment>
<gene>
    <name evidence="2" type="ORF">DFH07DRAFT_783006</name>
</gene>
<reference evidence="2" key="1">
    <citation type="submission" date="2023-03" db="EMBL/GenBank/DDBJ databases">
        <title>Massive genome expansion in bonnet fungi (Mycena s.s.) driven by repeated elements and novel gene families across ecological guilds.</title>
        <authorList>
            <consortium name="Lawrence Berkeley National Laboratory"/>
            <person name="Harder C.B."/>
            <person name="Miyauchi S."/>
            <person name="Viragh M."/>
            <person name="Kuo A."/>
            <person name="Thoen E."/>
            <person name="Andreopoulos B."/>
            <person name="Lu D."/>
            <person name="Skrede I."/>
            <person name="Drula E."/>
            <person name="Henrissat B."/>
            <person name="Morin E."/>
            <person name="Kohler A."/>
            <person name="Barry K."/>
            <person name="LaButti K."/>
            <person name="Morin E."/>
            <person name="Salamov A."/>
            <person name="Lipzen A."/>
            <person name="Mereny Z."/>
            <person name="Hegedus B."/>
            <person name="Baldrian P."/>
            <person name="Stursova M."/>
            <person name="Weitz H."/>
            <person name="Taylor A."/>
            <person name="Grigoriev I.V."/>
            <person name="Nagy L.G."/>
            <person name="Martin F."/>
            <person name="Kauserud H."/>
        </authorList>
    </citation>
    <scope>NUCLEOTIDE SEQUENCE</scope>
    <source>
        <strain evidence="2">CBHHK188m</strain>
    </source>
</reference>
<evidence type="ECO:0008006" key="4">
    <source>
        <dbReference type="Google" id="ProtNLM"/>
    </source>
</evidence>
<dbReference type="Proteomes" id="UP001215280">
    <property type="component" value="Unassembled WGS sequence"/>
</dbReference>
<dbReference type="EMBL" id="JARJLG010000228">
    <property type="protein sequence ID" value="KAJ7725423.1"/>
    <property type="molecule type" value="Genomic_DNA"/>
</dbReference>
<proteinExistence type="predicted"/>
<feature type="region of interest" description="Disordered" evidence="1">
    <location>
        <begin position="1"/>
        <end position="117"/>
    </location>
</feature>